<keyword evidence="2" id="KW-1185">Reference proteome</keyword>
<dbReference type="Gene3D" id="3.40.50.2000">
    <property type="entry name" value="Glycogen Phosphorylase B"/>
    <property type="match status" value="2"/>
</dbReference>
<evidence type="ECO:0000313" key="2">
    <source>
        <dbReference type="Proteomes" id="UP001152561"/>
    </source>
</evidence>
<dbReference type="InterPro" id="IPR050481">
    <property type="entry name" value="UDP-glycosyltransf_plant"/>
</dbReference>
<evidence type="ECO:0000313" key="1">
    <source>
        <dbReference type="EMBL" id="KAJ8527730.1"/>
    </source>
</evidence>
<sequence>MTTSSVLISNQSPDDTVLQLLKSIIFTSFIAGHMPAVRDAVAEIFKSQSNITLAEQQANAFQLVKDLGMAVEIKMDYRKDPKVMTGQEFIVKTEEIEKAIRELMDPENKIQMKVKEMKEKSRAATMEGGSSYTSIGDFIVSWRILNN</sequence>
<reference evidence="2" key="1">
    <citation type="journal article" date="2023" name="Proc. Natl. Acad. Sci. U.S.A.">
        <title>Genomic and structural basis for evolution of tropane alkaloid biosynthesis.</title>
        <authorList>
            <person name="Wanga Y.-J."/>
            <person name="Taina T."/>
            <person name="Yua J.-Y."/>
            <person name="Lia J."/>
            <person name="Xua B."/>
            <person name="Chenc J."/>
            <person name="D'Auriad J.C."/>
            <person name="Huanga J.-P."/>
            <person name="Huanga S.-X."/>
        </authorList>
    </citation>
    <scope>NUCLEOTIDE SEQUENCE [LARGE SCALE GENOMIC DNA]</scope>
    <source>
        <strain evidence="2">cv. KIB-2019</strain>
    </source>
</reference>
<dbReference type="Proteomes" id="UP001152561">
    <property type="component" value="Unassembled WGS sequence"/>
</dbReference>
<dbReference type="EMBL" id="JAJAGQ010000023">
    <property type="protein sequence ID" value="KAJ8527730.1"/>
    <property type="molecule type" value="Genomic_DNA"/>
</dbReference>
<dbReference type="PANTHER" id="PTHR48048:SF88">
    <property type="entry name" value="GLYCOSYLTRANSFERASE"/>
    <property type="match status" value="1"/>
</dbReference>
<name>A0A9Q1QUM7_9SOLA</name>
<comment type="caution">
    <text evidence="1">The sequence shown here is derived from an EMBL/GenBank/DDBJ whole genome shotgun (WGS) entry which is preliminary data.</text>
</comment>
<gene>
    <name evidence="1" type="ORF">K7X08_015181</name>
</gene>
<dbReference type="PANTHER" id="PTHR48048">
    <property type="entry name" value="GLYCOSYLTRANSFERASE"/>
    <property type="match status" value="1"/>
</dbReference>
<accession>A0A9Q1QUM7</accession>
<dbReference type="OrthoDB" id="1730756at2759"/>
<dbReference type="SUPFAM" id="SSF53756">
    <property type="entry name" value="UDP-Glycosyltransferase/glycogen phosphorylase"/>
    <property type="match status" value="1"/>
</dbReference>
<organism evidence="1 2">
    <name type="scientific">Anisodus acutangulus</name>
    <dbReference type="NCBI Taxonomy" id="402998"/>
    <lineage>
        <taxon>Eukaryota</taxon>
        <taxon>Viridiplantae</taxon>
        <taxon>Streptophyta</taxon>
        <taxon>Embryophyta</taxon>
        <taxon>Tracheophyta</taxon>
        <taxon>Spermatophyta</taxon>
        <taxon>Magnoliopsida</taxon>
        <taxon>eudicotyledons</taxon>
        <taxon>Gunneridae</taxon>
        <taxon>Pentapetalae</taxon>
        <taxon>asterids</taxon>
        <taxon>lamiids</taxon>
        <taxon>Solanales</taxon>
        <taxon>Solanaceae</taxon>
        <taxon>Solanoideae</taxon>
        <taxon>Hyoscyameae</taxon>
        <taxon>Anisodus</taxon>
    </lineage>
</organism>
<protein>
    <submittedName>
        <fullName evidence="1">Uncharacterized protein</fullName>
    </submittedName>
</protein>
<dbReference type="GO" id="GO:0035251">
    <property type="term" value="F:UDP-glucosyltransferase activity"/>
    <property type="evidence" value="ECO:0007669"/>
    <property type="project" value="InterPro"/>
</dbReference>
<dbReference type="AlphaFoldDB" id="A0A9Q1QUM7"/>
<proteinExistence type="predicted"/>